<dbReference type="Pfam" id="PF13245">
    <property type="entry name" value="AAA_19"/>
    <property type="match status" value="1"/>
</dbReference>
<dbReference type="EMBL" id="JBIGHW010000004">
    <property type="protein sequence ID" value="MFG6440761.1"/>
    <property type="molecule type" value="Genomic_DNA"/>
</dbReference>
<dbReference type="SMART" id="SM00382">
    <property type="entry name" value="AAA"/>
    <property type="match status" value="1"/>
</dbReference>
<accession>A0ABW7FHE6</accession>
<dbReference type="Gene3D" id="3.40.50.300">
    <property type="entry name" value="P-loop containing nucleotide triphosphate hydrolases"/>
    <property type="match status" value="2"/>
</dbReference>
<evidence type="ECO:0000256" key="2">
    <source>
        <dbReference type="ARBA" id="ARBA00022801"/>
    </source>
</evidence>
<feature type="domain" description="AAA+ ATPase" evidence="5">
    <location>
        <begin position="170"/>
        <end position="612"/>
    </location>
</feature>
<dbReference type="GO" id="GO:0016787">
    <property type="term" value="F:hydrolase activity"/>
    <property type="evidence" value="ECO:0007669"/>
    <property type="project" value="UniProtKB-KW"/>
</dbReference>
<dbReference type="RefSeq" id="WP_394396895.1">
    <property type="nucleotide sequence ID" value="NZ_JBIGHW010000004.1"/>
</dbReference>
<evidence type="ECO:0000313" key="6">
    <source>
        <dbReference type="EMBL" id="MFG6440761.1"/>
    </source>
</evidence>
<evidence type="ECO:0000256" key="4">
    <source>
        <dbReference type="ARBA" id="ARBA00022840"/>
    </source>
</evidence>
<protein>
    <submittedName>
        <fullName evidence="6">DEAD/DEAH box helicase</fullName>
        <ecNumber evidence="6">3.6.4.-</ecNumber>
    </submittedName>
</protein>
<dbReference type="InterPro" id="IPR047187">
    <property type="entry name" value="SF1_C_Upf1"/>
</dbReference>
<name>A0ABW7FHE6_9BURK</name>
<keyword evidence="4" id="KW-0067">ATP-binding</keyword>
<comment type="caution">
    <text evidence="6">The sequence shown here is derived from an EMBL/GenBank/DDBJ whole genome shotgun (WGS) entry which is preliminary data.</text>
</comment>
<proteinExistence type="predicted"/>
<dbReference type="EC" id="3.6.4.-" evidence="6"/>
<dbReference type="SUPFAM" id="SSF52540">
    <property type="entry name" value="P-loop containing nucleoside triphosphate hydrolases"/>
    <property type="match status" value="1"/>
</dbReference>
<reference evidence="6 7" key="1">
    <citation type="submission" date="2024-08" db="EMBL/GenBank/DDBJ databases">
        <authorList>
            <person name="Lu H."/>
        </authorList>
    </citation>
    <scope>NUCLEOTIDE SEQUENCE [LARGE SCALE GENOMIC DNA]</scope>
    <source>
        <strain evidence="6 7">LKC17W</strain>
    </source>
</reference>
<gene>
    <name evidence="6" type="ORF">ACG0Z3_08715</name>
</gene>
<dbReference type="InterPro" id="IPR041679">
    <property type="entry name" value="DNA2/NAM7-like_C"/>
</dbReference>
<dbReference type="CDD" id="cd18808">
    <property type="entry name" value="SF1_C_Upf1"/>
    <property type="match status" value="1"/>
</dbReference>
<dbReference type="InterPro" id="IPR050534">
    <property type="entry name" value="Coronavir_polyprotein_1ab"/>
</dbReference>
<dbReference type="PANTHER" id="PTHR43788:SF8">
    <property type="entry name" value="DNA-BINDING PROTEIN SMUBP-2"/>
    <property type="match status" value="1"/>
</dbReference>
<dbReference type="GO" id="GO:0004386">
    <property type="term" value="F:helicase activity"/>
    <property type="evidence" value="ECO:0007669"/>
    <property type="project" value="UniProtKB-KW"/>
</dbReference>
<sequence length="675" mass="73268">MSLADIRAALTAELSATPEYYDFKVLHAERDGTLWRVTLEPGYVFAEGQRPGAASAQALLDDSLDGAAAWWGSPTKGGASVLAVVVEDDQLVLQNASSPPPPAGHLIRLYPTRFLNAVADAWWDTPWAEAALACLPDLSAPRPLRGGTPLTGEPFRWLRPAQRAALALTGFSSAFLWGPPGTGKTTTLGVLLAEYLDRHPTARVLLLSTTNQAVDLATLAVDKALQKGRREPLRATVQRLGTRFDAAAYDGREHLIPTQDRELIARLARAEAARPPSRDAHALKAWADRVSDLRDELRASSLKVLQRCRLASMTTTRAAFTLKALRELAPDDEPPFDLLVFDEASQVSLAHTLALMPLGRARLFAGDPQQLSPVQRSEDRLARRWLGRSAFAEMPRGTGAQTASVALLDEQSRMAPPIGELVSQLFYDGLLRVAADAQAAPAWLAARQRTLGDIPADAHVHVHRIQTDGGWVAAERGPVRRESAEAIAELLTQALASGQWQAEEVIVLTPFRAQRALIRQRLRARGLPEQLRVSTVHRAQGSEAPVVLFDPADGAQPFLHGEEAQRLLNVGLSRAQAKLVLFVSPADAASPLLAPLMQRLRLEGDTRAATPLLELAAQPDFPANTVGQRVRAGRHEGEVARLSADGQSFWFINARTGAEQLIDAAFWRKRAQGVG</sequence>
<organism evidence="6 7">
    <name type="scientific">Pelomonas margarita</name>
    <dbReference type="NCBI Taxonomy" id="3299031"/>
    <lineage>
        <taxon>Bacteria</taxon>
        <taxon>Pseudomonadati</taxon>
        <taxon>Pseudomonadota</taxon>
        <taxon>Betaproteobacteria</taxon>
        <taxon>Burkholderiales</taxon>
        <taxon>Sphaerotilaceae</taxon>
        <taxon>Roseateles</taxon>
    </lineage>
</organism>
<evidence type="ECO:0000259" key="5">
    <source>
        <dbReference type="SMART" id="SM00382"/>
    </source>
</evidence>
<keyword evidence="7" id="KW-1185">Reference proteome</keyword>
<keyword evidence="3 6" id="KW-0347">Helicase</keyword>
<evidence type="ECO:0000313" key="7">
    <source>
        <dbReference type="Proteomes" id="UP001606301"/>
    </source>
</evidence>
<dbReference type="Pfam" id="PF13087">
    <property type="entry name" value="AAA_12"/>
    <property type="match status" value="1"/>
</dbReference>
<keyword evidence="2 6" id="KW-0378">Hydrolase</keyword>
<dbReference type="PANTHER" id="PTHR43788">
    <property type="entry name" value="DNA2/NAM7 HELICASE FAMILY MEMBER"/>
    <property type="match status" value="1"/>
</dbReference>
<dbReference type="InterPro" id="IPR027417">
    <property type="entry name" value="P-loop_NTPase"/>
</dbReference>
<evidence type="ECO:0000256" key="3">
    <source>
        <dbReference type="ARBA" id="ARBA00022806"/>
    </source>
</evidence>
<dbReference type="InterPro" id="IPR003593">
    <property type="entry name" value="AAA+_ATPase"/>
</dbReference>
<dbReference type="Proteomes" id="UP001606301">
    <property type="component" value="Unassembled WGS sequence"/>
</dbReference>
<evidence type="ECO:0000256" key="1">
    <source>
        <dbReference type="ARBA" id="ARBA00022741"/>
    </source>
</evidence>
<keyword evidence="1" id="KW-0547">Nucleotide-binding</keyword>